<evidence type="ECO:0008006" key="3">
    <source>
        <dbReference type="Google" id="ProtNLM"/>
    </source>
</evidence>
<dbReference type="GO" id="GO:0016407">
    <property type="term" value="F:acetyltransferase activity"/>
    <property type="evidence" value="ECO:0007669"/>
    <property type="project" value="InterPro"/>
</dbReference>
<organism evidence="2">
    <name type="scientific">hydrothermal vent metagenome</name>
    <dbReference type="NCBI Taxonomy" id="652676"/>
    <lineage>
        <taxon>unclassified sequences</taxon>
        <taxon>metagenomes</taxon>
        <taxon>ecological metagenomes</taxon>
    </lineage>
</organism>
<dbReference type="AlphaFoldDB" id="A0A3B1DSD0"/>
<dbReference type="SUPFAM" id="SSF54001">
    <property type="entry name" value="Cysteine proteinases"/>
    <property type="match status" value="1"/>
</dbReference>
<accession>A0A3B1DSD0</accession>
<protein>
    <recommendedName>
        <fullName evidence="3">Arylamine N-acetyltransferase</fullName>
    </recommendedName>
</protein>
<dbReference type="Pfam" id="PF00797">
    <property type="entry name" value="Acetyltransf_2"/>
    <property type="match status" value="1"/>
</dbReference>
<sequence>MKTTLNIDSYLERIQFSDTPRVDLSTLRELHKQHVFTIPFENLDIHFGNPISLEISSLFKKLILNKRGGYCFELNGLFQSLLESLGFQVFSTAGRVLFDSEGIPPRSHRLLIVTLEKEQWLVDVGFGAYGLLEPIPLIVGGEYTQFGEEFKLEHDHELGFIFKSKVNHNWISQYTFTLEPHLPVDFIFPNYYHSHSPESIFTQKKICQLPTPEGRKKLAGMKLSLPHNGQSMETVARNQNEYIEMLKTHFNIEIPATPNHKL</sequence>
<evidence type="ECO:0000313" key="2">
    <source>
        <dbReference type="EMBL" id="VAX39054.1"/>
    </source>
</evidence>
<dbReference type="PRINTS" id="PR01543">
    <property type="entry name" value="ANATRNSFRASE"/>
</dbReference>
<dbReference type="InterPro" id="IPR001447">
    <property type="entry name" value="Arylamine_N-AcTrfase"/>
</dbReference>
<reference evidence="2" key="1">
    <citation type="submission" date="2018-06" db="EMBL/GenBank/DDBJ databases">
        <authorList>
            <person name="Zhirakovskaya E."/>
        </authorList>
    </citation>
    <scope>NUCLEOTIDE SEQUENCE</scope>
</reference>
<gene>
    <name evidence="2" type="ORF">MNBD_PLANCTO02-127</name>
</gene>
<comment type="similarity">
    <text evidence="1">Belongs to the arylamine N-acetyltransferase family.</text>
</comment>
<dbReference type="EMBL" id="UOGL01000289">
    <property type="protein sequence ID" value="VAX39054.1"/>
    <property type="molecule type" value="Genomic_DNA"/>
</dbReference>
<name>A0A3B1DSD0_9ZZZZ</name>
<dbReference type="PANTHER" id="PTHR11786:SF0">
    <property type="entry name" value="ARYLAMINE N-ACETYLTRANSFERASE 4-RELATED"/>
    <property type="match status" value="1"/>
</dbReference>
<evidence type="ECO:0000256" key="1">
    <source>
        <dbReference type="ARBA" id="ARBA00006547"/>
    </source>
</evidence>
<proteinExistence type="inferred from homology"/>
<dbReference type="Gene3D" id="3.30.2140.10">
    <property type="entry name" value="Arylamine N-acetyltransferase"/>
    <property type="match status" value="1"/>
</dbReference>
<dbReference type="InterPro" id="IPR038765">
    <property type="entry name" value="Papain-like_cys_pep_sf"/>
</dbReference>
<dbReference type="Gene3D" id="2.40.128.150">
    <property type="entry name" value="Cysteine proteinases"/>
    <property type="match status" value="1"/>
</dbReference>
<dbReference type="PANTHER" id="PTHR11786">
    <property type="entry name" value="N-HYDROXYARYLAMINE O-ACETYLTRANSFERASE"/>
    <property type="match status" value="1"/>
</dbReference>